<evidence type="ECO:0000313" key="2">
    <source>
        <dbReference type="EMBL" id="CAH0534168.1"/>
    </source>
</evidence>
<gene>
    <name evidence="2" type="ORF">VST7929_02076</name>
</gene>
<dbReference type="RefSeq" id="WP_237466566.1">
    <property type="nucleotide sequence ID" value="NZ_CAKLDI010000001.1"/>
</dbReference>
<dbReference type="Gene3D" id="3.90.190.10">
    <property type="entry name" value="Protein tyrosine phosphatase superfamily"/>
    <property type="match status" value="1"/>
</dbReference>
<dbReference type="PROSITE" id="PS00383">
    <property type="entry name" value="TYR_PHOSPHATASE_1"/>
    <property type="match status" value="1"/>
</dbReference>
<protein>
    <recommendedName>
        <fullName evidence="1">Tyrosine specific protein phosphatases domain-containing protein</fullName>
    </recommendedName>
</protein>
<dbReference type="PANTHER" id="PTHR23339">
    <property type="entry name" value="TYROSINE SPECIFIC PROTEIN PHOSPHATASE AND DUAL SPECIFICITY PROTEIN PHOSPHATASE"/>
    <property type="match status" value="1"/>
</dbReference>
<comment type="caution">
    <text evidence="2">The sequence shown here is derived from an EMBL/GenBank/DDBJ whole genome shotgun (WGS) entry which is preliminary data.</text>
</comment>
<dbReference type="Pfam" id="PF22785">
    <property type="entry name" value="Tc-R-P"/>
    <property type="match status" value="1"/>
</dbReference>
<accession>A0ABM8ZV15</accession>
<dbReference type="PROSITE" id="PS50056">
    <property type="entry name" value="TYR_PHOSPHATASE_2"/>
    <property type="match status" value="1"/>
</dbReference>
<dbReference type="Proteomes" id="UP000838672">
    <property type="component" value="Unassembled WGS sequence"/>
</dbReference>
<dbReference type="InterPro" id="IPR016130">
    <property type="entry name" value="Tyr_Pase_AS"/>
</dbReference>
<proteinExistence type="predicted"/>
<sequence length="168" mass="18663">MSHPYWTLPVREGYAALVLTPCPGTQGSNLEESLLQLQALGVRAIVTALTEQEMANHQLSHLGQTIETLGIDWLHAPIEDDQTPDAAFLQNWLEQSKQLKDHLSKGHTIALHCMGGSGRTGLLAAHILLEQGWDEQSIVEKVQALRPNAFTKTNQRDYLRQLAQDHDA</sequence>
<dbReference type="InterPro" id="IPR000387">
    <property type="entry name" value="Tyr_Pase_dom"/>
</dbReference>
<dbReference type="InterPro" id="IPR050561">
    <property type="entry name" value="PTP"/>
</dbReference>
<name>A0ABM8ZV15_9VIBR</name>
<dbReference type="InterPro" id="IPR029021">
    <property type="entry name" value="Prot-tyrosine_phosphatase-like"/>
</dbReference>
<evidence type="ECO:0000313" key="3">
    <source>
        <dbReference type="Proteomes" id="UP000838672"/>
    </source>
</evidence>
<dbReference type="SUPFAM" id="SSF52799">
    <property type="entry name" value="(Phosphotyrosine protein) phosphatases II"/>
    <property type="match status" value="1"/>
</dbReference>
<evidence type="ECO:0000259" key="1">
    <source>
        <dbReference type="PROSITE" id="PS50056"/>
    </source>
</evidence>
<organism evidence="2 3">
    <name type="scientific">Vibrio stylophorae</name>
    <dbReference type="NCBI Taxonomy" id="659351"/>
    <lineage>
        <taxon>Bacteria</taxon>
        <taxon>Pseudomonadati</taxon>
        <taxon>Pseudomonadota</taxon>
        <taxon>Gammaproteobacteria</taxon>
        <taxon>Vibrionales</taxon>
        <taxon>Vibrionaceae</taxon>
        <taxon>Vibrio</taxon>
    </lineage>
</organism>
<reference evidence="2" key="1">
    <citation type="submission" date="2021-11" db="EMBL/GenBank/DDBJ databases">
        <authorList>
            <person name="Rodrigo-Torres L."/>
            <person name="Arahal R. D."/>
            <person name="Lucena T."/>
        </authorList>
    </citation>
    <scope>NUCLEOTIDE SEQUENCE</scope>
    <source>
        <strain evidence="2">CECT 7929</strain>
    </source>
</reference>
<dbReference type="EMBL" id="CAKLDI010000001">
    <property type="protein sequence ID" value="CAH0534168.1"/>
    <property type="molecule type" value="Genomic_DNA"/>
</dbReference>
<keyword evidence="3" id="KW-1185">Reference proteome</keyword>
<feature type="domain" description="Tyrosine specific protein phosphatases" evidence="1">
    <location>
        <begin position="90"/>
        <end position="157"/>
    </location>
</feature>